<dbReference type="EMBL" id="CP015515">
    <property type="protein sequence ID" value="AND16480.1"/>
    <property type="molecule type" value="Genomic_DNA"/>
</dbReference>
<dbReference type="PANTHER" id="PTHR34219">
    <property type="entry name" value="IRON-REGULATED INNER MEMBRANE PROTEIN-RELATED"/>
    <property type="match status" value="1"/>
</dbReference>
<dbReference type="InterPro" id="IPR005625">
    <property type="entry name" value="PepSY-ass_TM"/>
</dbReference>
<dbReference type="PATRIC" id="fig|33888.3.peg.1451"/>
<feature type="transmembrane region" description="Helical" evidence="2">
    <location>
        <begin position="177"/>
        <end position="194"/>
    </location>
</feature>
<evidence type="ECO:0000256" key="2">
    <source>
        <dbReference type="SAM" id="Phobius"/>
    </source>
</evidence>
<gene>
    <name evidence="3" type="ORF">A6122_1323</name>
    <name evidence="4" type="ORF">A6122_1341</name>
</gene>
<sequence>MTTTAREPRESADTPPPRSPRRSSAGWFGQLLLRLHFLAALFVGPFILVAAGSGGLYALTPQLEQLVYAQELHVPEADRSLPLADQIDAAEEYTGGGQRIVAVRPAPDPGDTTRVMFADPSLGAGETRAVFIDPATADVRGDLTAYGTSGALPLRTWVSDLHRTLHLGDVGRSYSELAASWLGVVALAGLGLWINRVRRARVRRDLFRPAPRTTGYRRLFSWHASTGIWLLVGALFLSATGITWSLYGGGNVESLRAALGWTTPSLKTTLGERTGDVGDEHAGHSGHAGHAGHGGHVGHAAAAVDDPRGSYDDVLSLAREVNVNTGMVEIRPPAGEGSAWVVQEIQRSFPTEVDAVAIDAETMQVVDRVDFADFGLVAKLSRWGIDTHMGSMFGLPNQLLLFVTAAGIATMVVLGYLMWWKRRPTGDPRRPVGSAPARGALQRAPWWGVAAVLAVALAVGLFLPLVGASLAAFVVIDVITGLVRRRRKRAGASAG</sequence>
<dbReference type="PANTHER" id="PTHR34219:SF1">
    <property type="entry name" value="PEPSY DOMAIN-CONTAINING PROTEIN"/>
    <property type="match status" value="1"/>
</dbReference>
<dbReference type="Proteomes" id="UP000077071">
    <property type="component" value="Chromosome"/>
</dbReference>
<feature type="transmembrane region" description="Helical" evidence="2">
    <location>
        <begin position="399"/>
        <end position="419"/>
    </location>
</feature>
<evidence type="ECO:0000313" key="4">
    <source>
        <dbReference type="EMBL" id="AND16480.1"/>
    </source>
</evidence>
<evidence type="ECO:0000313" key="3">
    <source>
        <dbReference type="EMBL" id="AND16466.1"/>
    </source>
</evidence>
<feature type="region of interest" description="Disordered" evidence="1">
    <location>
        <begin position="1"/>
        <end position="23"/>
    </location>
</feature>
<dbReference type="KEGG" id="rtn:A6122_1341"/>
<dbReference type="RefSeq" id="WP_068257244.1">
    <property type="nucleotide sequence ID" value="NZ_CP015515.1"/>
</dbReference>
<accession>A0A160KS10</accession>
<evidence type="ECO:0000313" key="5">
    <source>
        <dbReference type="Proteomes" id="UP000077071"/>
    </source>
</evidence>
<name>A0A160KS10_9MICO</name>
<dbReference type="OrthoDB" id="9791166at2"/>
<feature type="transmembrane region" description="Helical" evidence="2">
    <location>
        <begin position="227"/>
        <end position="247"/>
    </location>
</feature>
<keyword evidence="2" id="KW-1133">Transmembrane helix</keyword>
<feature type="compositionally biased region" description="Basic and acidic residues" evidence="1">
    <location>
        <begin position="1"/>
        <end position="12"/>
    </location>
</feature>
<keyword evidence="2" id="KW-0472">Membrane</keyword>
<dbReference type="Pfam" id="PF03929">
    <property type="entry name" value="PepSY_TM"/>
    <property type="match status" value="1"/>
</dbReference>
<protein>
    <submittedName>
        <fullName evidence="3">Peptidase</fullName>
    </submittedName>
</protein>
<keyword evidence="2" id="KW-0812">Transmembrane</keyword>
<dbReference type="KEGG" id="rtn:A6122_1323"/>
<keyword evidence="5" id="KW-1185">Reference proteome</keyword>
<feature type="transmembrane region" description="Helical" evidence="2">
    <location>
        <begin position="440"/>
        <end position="459"/>
    </location>
</feature>
<evidence type="ECO:0000256" key="1">
    <source>
        <dbReference type="SAM" id="MobiDB-lite"/>
    </source>
</evidence>
<dbReference type="EMBL" id="CP015515">
    <property type="protein sequence ID" value="AND16466.1"/>
    <property type="molecule type" value="Genomic_DNA"/>
</dbReference>
<feature type="transmembrane region" description="Helical" evidence="2">
    <location>
        <begin position="31"/>
        <end position="59"/>
    </location>
</feature>
<reference evidence="3 5" key="1">
    <citation type="submission" date="2016-05" db="EMBL/GenBank/DDBJ databases">
        <title>Complete genome sequence of Rathayibacter tritici NCPPB 1953.</title>
        <authorList>
            <person name="Park J."/>
            <person name="Lee H.-H."/>
            <person name="Lee S.-W."/>
            <person name="Seo Y.-S."/>
        </authorList>
    </citation>
    <scope>NUCLEOTIDE SEQUENCE [LARGE SCALE GENOMIC DNA]</scope>
    <source>
        <strain evidence="3 5">NCPPB 1953</strain>
    </source>
</reference>
<organism evidence="3 5">
    <name type="scientific">Rathayibacter tritici</name>
    <dbReference type="NCBI Taxonomy" id="33888"/>
    <lineage>
        <taxon>Bacteria</taxon>
        <taxon>Bacillati</taxon>
        <taxon>Actinomycetota</taxon>
        <taxon>Actinomycetes</taxon>
        <taxon>Micrococcales</taxon>
        <taxon>Microbacteriaceae</taxon>
        <taxon>Rathayibacter</taxon>
    </lineage>
</organism>
<dbReference type="AlphaFoldDB" id="A0A160KS10"/>
<proteinExistence type="predicted"/>
<dbReference type="STRING" id="33888.A6122_1323"/>